<dbReference type="EMBL" id="CAICTM010000739">
    <property type="protein sequence ID" value="CAB9515804.1"/>
    <property type="molecule type" value="Genomic_DNA"/>
</dbReference>
<dbReference type="InterPro" id="IPR036873">
    <property type="entry name" value="Rhodanese-like_dom_sf"/>
</dbReference>
<feature type="domain" description="Rhodanese" evidence="1">
    <location>
        <begin position="170"/>
        <end position="270"/>
    </location>
</feature>
<dbReference type="Gene3D" id="3.30.70.100">
    <property type="match status" value="1"/>
</dbReference>
<evidence type="ECO:0000313" key="3">
    <source>
        <dbReference type="Proteomes" id="UP001153069"/>
    </source>
</evidence>
<dbReference type="InterPro" id="IPR040503">
    <property type="entry name" value="TRHO_N"/>
</dbReference>
<proteinExistence type="predicted"/>
<keyword evidence="3" id="KW-1185">Reference proteome</keyword>
<dbReference type="AlphaFoldDB" id="A0A9N8EAU7"/>
<dbReference type="SMART" id="SM00450">
    <property type="entry name" value="RHOD"/>
    <property type="match status" value="1"/>
</dbReference>
<dbReference type="CDD" id="cd01518">
    <property type="entry name" value="RHOD_YceA"/>
    <property type="match status" value="1"/>
</dbReference>
<reference evidence="2" key="1">
    <citation type="submission" date="2020-06" db="EMBL/GenBank/DDBJ databases">
        <authorList>
            <consortium name="Plant Systems Biology data submission"/>
        </authorList>
    </citation>
    <scope>NUCLEOTIDE SEQUENCE</scope>
    <source>
        <strain evidence="2">D6</strain>
    </source>
</reference>
<dbReference type="SUPFAM" id="SSF52821">
    <property type="entry name" value="Rhodanese/Cell cycle control phosphatase"/>
    <property type="match status" value="1"/>
</dbReference>
<dbReference type="OrthoDB" id="25002at2759"/>
<dbReference type="PANTHER" id="PTHR43268">
    <property type="entry name" value="THIOSULFATE SULFURTRANSFERASE/RHODANESE-LIKE DOMAIN-CONTAINING PROTEIN 2"/>
    <property type="match status" value="1"/>
</dbReference>
<dbReference type="PROSITE" id="PS50206">
    <property type="entry name" value="RHODANESE_3"/>
    <property type="match status" value="1"/>
</dbReference>
<dbReference type="Proteomes" id="UP001153069">
    <property type="component" value="Unassembled WGS sequence"/>
</dbReference>
<organism evidence="2 3">
    <name type="scientific">Seminavis robusta</name>
    <dbReference type="NCBI Taxonomy" id="568900"/>
    <lineage>
        <taxon>Eukaryota</taxon>
        <taxon>Sar</taxon>
        <taxon>Stramenopiles</taxon>
        <taxon>Ochrophyta</taxon>
        <taxon>Bacillariophyta</taxon>
        <taxon>Bacillariophyceae</taxon>
        <taxon>Bacillariophycidae</taxon>
        <taxon>Naviculales</taxon>
        <taxon>Naviculaceae</taxon>
        <taxon>Seminavis</taxon>
    </lineage>
</organism>
<dbReference type="InterPro" id="IPR020936">
    <property type="entry name" value="TrhO"/>
</dbReference>
<evidence type="ECO:0000259" key="1">
    <source>
        <dbReference type="PROSITE" id="PS50206"/>
    </source>
</evidence>
<dbReference type="Pfam" id="PF17773">
    <property type="entry name" value="UPF0176_N"/>
    <property type="match status" value="1"/>
</dbReference>
<dbReference type="InterPro" id="IPR001763">
    <property type="entry name" value="Rhodanese-like_dom"/>
</dbReference>
<name>A0A9N8EAU7_9STRA</name>
<comment type="caution">
    <text evidence="2">The sequence shown here is derived from an EMBL/GenBank/DDBJ whole genome shotgun (WGS) entry which is preliminary data.</text>
</comment>
<gene>
    <name evidence="2" type="ORF">SEMRO_740_G195470.1</name>
</gene>
<accession>A0A9N8EAU7</accession>
<sequence>MTTMADPPTTIATAADDDGYRILALYKFVDPKLNADDLPALKQSIESHCRAHHVRGSLLLAPEGINGTISYPCKSTTEDPVVAFLESQFPGLRTRISTSQGHVFYRLKIKVKKEILTCRTTTTATETEQQQQQQQQQPQQQEEQDLLTLDPTQQVGQYVPPGPEWDALLRDPDCLVIDARNDYEVRIGTFQNAQDPNTSTFSELIPWMKTALQEQKPKKVAMFCTGGIRCEKATAACMDLARQQQQEDIPVYHLEGGILAYLDTVPAKESLWQGACYVFDQRVAVTHGLQAAPHYTMCHACRAPLSHEEQEGHPDFIHGLQCRYCKVARSHKSVERATARQKQIELAQQKGLLHIHDPKEKVLRVLAQKDGVVGDSGDEEAPEMLA</sequence>
<evidence type="ECO:0000313" key="2">
    <source>
        <dbReference type="EMBL" id="CAB9515804.1"/>
    </source>
</evidence>
<dbReference type="PANTHER" id="PTHR43268:SF3">
    <property type="entry name" value="RHODANESE-LIKE DOMAIN-CONTAINING PROTEIN 7-RELATED"/>
    <property type="match status" value="1"/>
</dbReference>
<protein>
    <submittedName>
        <fullName evidence="2">UPF0176 protein</fullName>
    </submittedName>
</protein>
<dbReference type="Gene3D" id="3.40.250.10">
    <property type="entry name" value="Rhodanese-like domain"/>
    <property type="match status" value="1"/>
</dbReference>